<dbReference type="InterPro" id="IPR051801">
    <property type="entry name" value="GH28_Enzymes"/>
</dbReference>
<dbReference type="AlphaFoldDB" id="A0A2T5JGN1"/>
<dbReference type="EMBL" id="QAOQ01000001">
    <property type="protein sequence ID" value="PTR01516.1"/>
    <property type="molecule type" value="Genomic_DNA"/>
</dbReference>
<evidence type="ECO:0000256" key="5">
    <source>
        <dbReference type="SAM" id="SignalP"/>
    </source>
</evidence>
<sequence>MKKLILIFFVALCWCSTVNAADYLITDFGAKRGAKELATVPIQKAIDQCTANGGGRVIVPAGDFLTGTIFLKNHVELYLESGAKLLGSTDRTDYPKLDGERGLIITHDAVDVSISGKGEIDGNGAAFFKGDNAPDRPFLVLFKHCKQVSVTGIKLSNSAFWTFRLLYNDGVQVAGIQICSHVNFNNDGIDIDSRNVTISNCIIDTDDDALCFKSDSSFICQQVTVTNCVLASNCNFIKMGTASVGGFKNISISNCVLRRASASHFRFWERTVPGVTEPITGLAGIALEIVDGGAMDGIQISNITMDGVQTPIFIRLGNRSHATGSLKNVIISHIIAKSVSRIASSITAIPGFKVENVVLRDIYVEAPGGGTAKDYATVVPEQEKAYPENRMFETALPAYGLYLRHVSNISLDHIQFKAARDEARPALYVDDARHIHISDLSASAPVAGAPLVELNNVLDFMADGWAIDQAIPLLFRIRGAQSKQIDLNGLRGVNSPRLYELKDGAAKNALLKK</sequence>
<dbReference type="GO" id="GO:0004650">
    <property type="term" value="F:polygalacturonase activity"/>
    <property type="evidence" value="ECO:0007669"/>
    <property type="project" value="InterPro"/>
</dbReference>
<dbReference type="Gene3D" id="2.160.20.10">
    <property type="entry name" value="Single-stranded right-handed beta-helix, Pectin lyase-like"/>
    <property type="match status" value="1"/>
</dbReference>
<keyword evidence="2 4" id="KW-0378">Hydrolase</keyword>
<dbReference type="InterPro" id="IPR011050">
    <property type="entry name" value="Pectin_lyase_fold/virulence"/>
</dbReference>
<dbReference type="Pfam" id="PF00295">
    <property type="entry name" value="Glyco_hydro_28"/>
    <property type="match status" value="1"/>
</dbReference>
<gene>
    <name evidence="6" type="ORF">C8P68_101750</name>
</gene>
<name>A0A2T5JGN1_9SPHI</name>
<organism evidence="6 7">
    <name type="scientific">Mucilaginibacter yixingensis</name>
    <dbReference type="NCBI Taxonomy" id="1295612"/>
    <lineage>
        <taxon>Bacteria</taxon>
        <taxon>Pseudomonadati</taxon>
        <taxon>Bacteroidota</taxon>
        <taxon>Sphingobacteriia</taxon>
        <taxon>Sphingobacteriales</taxon>
        <taxon>Sphingobacteriaceae</taxon>
        <taxon>Mucilaginibacter</taxon>
    </lineage>
</organism>
<dbReference type="PANTHER" id="PTHR31339:SF9">
    <property type="entry name" value="PLASMIN AND FIBRONECTIN-BINDING PROTEIN A"/>
    <property type="match status" value="1"/>
</dbReference>
<proteinExistence type="inferred from homology"/>
<evidence type="ECO:0000256" key="2">
    <source>
        <dbReference type="ARBA" id="ARBA00022801"/>
    </source>
</evidence>
<dbReference type="OrthoDB" id="9795222at2"/>
<dbReference type="PANTHER" id="PTHR31339">
    <property type="entry name" value="PECTIN LYASE-RELATED"/>
    <property type="match status" value="1"/>
</dbReference>
<evidence type="ECO:0000256" key="3">
    <source>
        <dbReference type="ARBA" id="ARBA00023295"/>
    </source>
</evidence>
<dbReference type="InterPro" id="IPR000743">
    <property type="entry name" value="Glyco_hydro_28"/>
</dbReference>
<evidence type="ECO:0000256" key="4">
    <source>
        <dbReference type="RuleBase" id="RU361169"/>
    </source>
</evidence>
<accession>A0A2T5JGN1</accession>
<feature type="signal peptide" evidence="5">
    <location>
        <begin position="1"/>
        <end position="20"/>
    </location>
</feature>
<evidence type="ECO:0000256" key="1">
    <source>
        <dbReference type="ARBA" id="ARBA00008834"/>
    </source>
</evidence>
<dbReference type="RefSeq" id="WP_107826895.1">
    <property type="nucleotide sequence ID" value="NZ_CP160205.1"/>
</dbReference>
<dbReference type="Proteomes" id="UP000244168">
    <property type="component" value="Unassembled WGS sequence"/>
</dbReference>
<keyword evidence="5" id="KW-0732">Signal</keyword>
<keyword evidence="7" id="KW-1185">Reference proteome</keyword>
<comment type="caution">
    <text evidence="6">The sequence shown here is derived from an EMBL/GenBank/DDBJ whole genome shotgun (WGS) entry which is preliminary data.</text>
</comment>
<protein>
    <submittedName>
        <fullName evidence="6">Polygalacturonase</fullName>
    </submittedName>
</protein>
<dbReference type="GO" id="GO:0005975">
    <property type="term" value="P:carbohydrate metabolic process"/>
    <property type="evidence" value="ECO:0007669"/>
    <property type="project" value="InterPro"/>
</dbReference>
<dbReference type="InterPro" id="IPR012334">
    <property type="entry name" value="Pectin_lyas_fold"/>
</dbReference>
<reference evidence="6 7" key="1">
    <citation type="submission" date="2018-04" db="EMBL/GenBank/DDBJ databases">
        <title>Genomic Encyclopedia of Archaeal and Bacterial Type Strains, Phase II (KMG-II): from individual species to whole genera.</title>
        <authorList>
            <person name="Goeker M."/>
        </authorList>
    </citation>
    <scope>NUCLEOTIDE SEQUENCE [LARGE SCALE GENOMIC DNA]</scope>
    <source>
        <strain evidence="6 7">DSM 26809</strain>
    </source>
</reference>
<evidence type="ECO:0000313" key="7">
    <source>
        <dbReference type="Proteomes" id="UP000244168"/>
    </source>
</evidence>
<comment type="similarity">
    <text evidence="1 4">Belongs to the glycosyl hydrolase 28 family.</text>
</comment>
<evidence type="ECO:0000313" key="6">
    <source>
        <dbReference type="EMBL" id="PTR01516.1"/>
    </source>
</evidence>
<feature type="chain" id="PRO_5015748854" evidence="5">
    <location>
        <begin position="21"/>
        <end position="513"/>
    </location>
</feature>
<dbReference type="SUPFAM" id="SSF51126">
    <property type="entry name" value="Pectin lyase-like"/>
    <property type="match status" value="1"/>
</dbReference>
<keyword evidence="3 4" id="KW-0326">Glycosidase</keyword>